<proteinExistence type="predicted"/>
<evidence type="ECO:0000313" key="3">
    <source>
        <dbReference type="EMBL" id="HFQ78689.1"/>
    </source>
</evidence>
<name>A0A7J3MZE7_9CREN</name>
<evidence type="ECO:0000259" key="2">
    <source>
        <dbReference type="PROSITE" id="PS51462"/>
    </source>
</evidence>
<dbReference type="InterPro" id="IPR020476">
    <property type="entry name" value="Nudix_hydrolase"/>
</dbReference>
<evidence type="ECO:0000313" key="4">
    <source>
        <dbReference type="EMBL" id="HGT98829.1"/>
    </source>
</evidence>
<feature type="domain" description="Nudix hydrolase" evidence="2">
    <location>
        <begin position="9"/>
        <end position="144"/>
    </location>
</feature>
<protein>
    <submittedName>
        <fullName evidence="4">NUDIX domain-containing protein</fullName>
    </submittedName>
</protein>
<dbReference type="PROSITE" id="PS51462">
    <property type="entry name" value="NUDIX"/>
    <property type="match status" value="1"/>
</dbReference>
<dbReference type="InterPro" id="IPR000086">
    <property type="entry name" value="NUDIX_hydrolase_dom"/>
</dbReference>
<dbReference type="Gene3D" id="3.90.79.10">
    <property type="entry name" value="Nucleoside Triphosphate Pyrophosphohydrolase"/>
    <property type="match status" value="1"/>
</dbReference>
<dbReference type="EMBL" id="DTAU01000053">
    <property type="protein sequence ID" value="HFQ78689.1"/>
    <property type="molecule type" value="Genomic_DNA"/>
</dbReference>
<gene>
    <name evidence="3" type="ORF">ENT99_03180</name>
    <name evidence="4" type="ORF">ENU64_05305</name>
</gene>
<dbReference type="InterPro" id="IPR015797">
    <property type="entry name" value="NUDIX_hydrolase-like_dom_sf"/>
</dbReference>
<dbReference type="EMBL" id="DTDH01000156">
    <property type="protein sequence ID" value="HGT98829.1"/>
    <property type="molecule type" value="Genomic_DNA"/>
</dbReference>
<dbReference type="InterPro" id="IPR020084">
    <property type="entry name" value="NUDIX_hydrolase_CS"/>
</dbReference>
<dbReference type="AlphaFoldDB" id="A0A7J3MZE7"/>
<accession>A0A7J3MZE7</accession>
<dbReference type="PANTHER" id="PTHR43736">
    <property type="entry name" value="ADP-RIBOSE PYROPHOSPHATASE"/>
    <property type="match status" value="1"/>
</dbReference>
<comment type="caution">
    <text evidence="4">The sequence shown here is derived from an EMBL/GenBank/DDBJ whole genome shotgun (WGS) entry which is preliminary data.</text>
</comment>
<evidence type="ECO:0000256" key="1">
    <source>
        <dbReference type="ARBA" id="ARBA00022801"/>
    </source>
</evidence>
<reference evidence="4" key="1">
    <citation type="journal article" date="2020" name="mSystems">
        <title>Genome- and Community-Level Interaction Insights into Carbon Utilization and Element Cycling Functions of Hydrothermarchaeota in Hydrothermal Sediment.</title>
        <authorList>
            <person name="Zhou Z."/>
            <person name="Liu Y."/>
            <person name="Xu W."/>
            <person name="Pan J."/>
            <person name="Luo Z.H."/>
            <person name="Li M."/>
        </authorList>
    </citation>
    <scope>NUCLEOTIDE SEQUENCE [LARGE SCALE GENOMIC DNA]</scope>
    <source>
        <strain evidence="3">SpSt-629</strain>
        <strain evidence="4">SpSt-688</strain>
    </source>
</reference>
<dbReference type="CDD" id="cd04673">
    <property type="entry name" value="NUDIX_ADPRase"/>
    <property type="match status" value="1"/>
</dbReference>
<dbReference type="GO" id="GO:0016787">
    <property type="term" value="F:hydrolase activity"/>
    <property type="evidence" value="ECO:0007669"/>
    <property type="project" value="UniProtKB-KW"/>
</dbReference>
<dbReference type="Pfam" id="PF00293">
    <property type="entry name" value="NUDIX"/>
    <property type="match status" value="1"/>
</dbReference>
<dbReference type="PROSITE" id="PS00893">
    <property type="entry name" value="NUDIX_BOX"/>
    <property type="match status" value="1"/>
</dbReference>
<dbReference type="PANTHER" id="PTHR43736:SF1">
    <property type="entry name" value="DIHYDRONEOPTERIN TRIPHOSPHATE DIPHOSPHATASE"/>
    <property type="match status" value="1"/>
</dbReference>
<sequence length="161" mass="17792">MSSRVRPLYAITAVGAVVLRNNNVLIVKRGFNPGKGLWSIPGGVVEAGENIYEAARRELNEETGIDAKPLGVLLIINNIVRDSTSRIVYHYLILDVLFDEKSVKGSPRPGGDAIDVAFIPIDEVVKRSDVTRSTKYLVNLLAKENGNRLQLLDVYELDVFD</sequence>
<dbReference type="PRINTS" id="PR00502">
    <property type="entry name" value="NUDIXFAMILY"/>
</dbReference>
<keyword evidence="1" id="KW-0378">Hydrolase</keyword>
<organism evidence="4">
    <name type="scientific">Ignisphaera aggregans</name>
    <dbReference type="NCBI Taxonomy" id="334771"/>
    <lineage>
        <taxon>Archaea</taxon>
        <taxon>Thermoproteota</taxon>
        <taxon>Thermoprotei</taxon>
        <taxon>Desulfurococcales</taxon>
        <taxon>Desulfurococcaceae</taxon>
        <taxon>Ignisphaera</taxon>
    </lineage>
</organism>
<dbReference type="SUPFAM" id="SSF55811">
    <property type="entry name" value="Nudix"/>
    <property type="match status" value="1"/>
</dbReference>